<evidence type="ECO:0000313" key="3">
    <source>
        <dbReference type="Proteomes" id="UP000239560"/>
    </source>
</evidence>
<feature type="region of interest" description="Disordered" evidence="1">
    <location>
        <begin position="31"/>
        <end position="67"/>
    </location>
</feature>
<sequence>MRGGVDVNGRAASSASVGVYSFGEADTARLAGSSSCSSVPGEREVRDGRVEGAERRGRGGVLPSSASLESYERVLKPSGRARPCEMTCALQSVRRSVPRLEDPPHDPASSSSSCRGSASSVLLIRTLARTPDVCGLSATNEGTLSTGPLVEEREVARASERFVRGEVMSRRQQAPKERLSHADSSS</sequence>
<evidence type="ECO:0000313" key="2">
    <source>
        <dbReference type="EMBL" id="PRQ72114.1"/>
    </source>
</evidence>
<protein>
    <submittedName>
        <fullName evidence="2">Uncharacterized protein</fullName>
    </submittedName>
</protein>
<dbReference type="Proteomes" id="UP000239560">
    <property type="component" value="Unassembled WGS sequence"/>
</dbReference>
<proteinExistence type="predicted"/>
<name>A0A2T0A280_RHOTO</name>
<accession>A0A2T0A280</accession>
<dbReference type="AlphaFoldDB" id="A0A2T0A280"/>
<feature type="compositionally biased region" description="Basic and acidic residues" evidence="1">
    <location>
        <begin position="41"/>
        <end position="57"/>
    </location>
</feature>
<feature type="region of interest" description="Disordered" evidence="1">
    <location>
        <begin position="164"/>
        <end position="186"/>
    </location>
</feature>
<comment type="caution">
    <text evidence="2">The sequence shown here is derived from an EMBL/GenBank/DDBJ whole genome shotgun (WGS) entry which is preliminary data.</text>
</comment>
<evidence type="ECO:0000256" key="1">
    <source>
        <dbReference type="SAM" id="MobiDB-lite"/>
    </source>
</evidence>
<reference evidence="2 3" key="1">
    <citation type="journal article" date="2018" name="Elife">
        <title>Functional genomics of lipid metabolism in the oleaginous yeast Rhodosporidium toruloides.</title>
        <authorList>
            <person name="Coradetti S.T."/>
            <person name="Pinel D."/>
            <person name="Geiselman G."/>
            <person name="Ito M."/>
            <person name="Mondo S."/>
            <person name="Reilly M.C."/>
            <person name="Cheng Y.F."/>
            <person name="Bauer S."/>
            <person name="Grigoriev I."/>
            <person name="Gladden J.M."/>
            <person name="Simmons B.A."/>
            <person name="Brem R."/>
            <person name="Arkin A.P."/>
            <person name="Skerker J.M."/>
        </authorList>
    </citation>
    <scope>NUCLEOTIDE SEQUENCE [LARGE SCALE GENOMIC DNA]</scope>
    <source>
        <strain evidence="2 3">NBRC 0880</strain>
    </source>
</reference>
<organism evidence="2 3">
    <name type="scientific">Rhodotorula toruloides</name>
    <name type="common">Yeast</name>
    <name type="synonym">Rhodosporidium toruloides</name>
    <dbReference type="NCBI Taxonomy" id="5286"/>
    <lineage>
        <taxon>Eukaryota</taxon>
        <taxon>Fungi</taxon>
        <taxon>Dikarya</taxon>
        <taxon>Basidiomycota</taxon>
        <taxon>Pucciniomycotina</taxon>
        <taxon>Microbotryomycetes</taxon>
        <taxon>Sporidiobolales</taxon>
        <taxon>Sporidiobolaceae</taxon>
        <taxon>Rhodotorula</taxon>
    </lineage>
</organism>
<feature type="region of interest" description="Disordered" evidence="1">
    <location>
        <begin position="93"/>
        <end position="116"/>
    </location>
</feature>
<dbReference type="EMBL" id="LCTV02000010">
    <property type="protein sequence ID" value="PRQ72114.1"/>
    <property type="molecule type" value="Genomic_DNA"/>
</dbReference>
<gene>
    <name evidence="2" type="ORF">AAT19DRAFT_9453</name>
</gene>